<gene>
    <name evidence="11" type="ORF">RPIT_10830</name>
</gene>
<dbReference type="InterPro" id="IPR006657">
    <property type="entry name" value="MoPterin_dinucl-bd_dom"/>
</dbReference>
<dbReference type="NCBIfam" id="TIGR02166">
    <property type="entry name" value="dmsA_ynfE"/>
    <property type="match status" value="1"/>
</dbReference>
<dbReference type="InterPro" id="IPR027467">
    <property type="entry name" value="MopterinOxRdtase_cofactor_BS"/>
</dbReference>
<evidence type="ECO:0000256" key="4">
    <source>
        <dbReference type="ARBA" id="ARBA00022485"/>
    </source>
</evidence>
<dbReference type="Proteomes" id="UP000188324">
    <property type="component" value="Chromosome"/>
</dbReference>
<protein>
    <submittedName>
        <fullName evidence="11">Dimethyl sulfoxide reductase subunit A</fullName>
    </submittedName>
</protein>
<dbReference type="Pfam" id="PF00384">
    <property type="entry name" value="Molybdopterin"/>
    <property type="match status" value="1"/>
</dbReference>
<organism evidence="11 12">
    <name type="scientific">Tessaracoccus flavus</name>
    <dbReference type="NCBI Taxonomy" id="1610493"/>
    <lineage>
        <taxon>Bacteria</taxon>
        <taxon>Bacillati</taxon>
        <taxon>Actinomycetota</taxon>
        <taxon>Actinomycetes</taxon>
        <taxon>Propionibacteriales</taxon>
        <taxon>Propionibacteriaceae</taxon>
        <taxon>Tessaracoccus</taxon>
    </lineage>
</organism>
<evidence type="ECO:0000256" key="6">
    <source>
        <dbReference type="ARBA" id="ARBA00022723"/>
    </source>
</evidence>
<dbReference type="InterPro" id="IPR009010">
    <property type="entry name" value="Asp_de-COase-like_dom_sf"/>
</dbReference>
<comment type="cofactor">
    <cofactor evidence="2">
        <name>[4Fe-4S] cluster</name>
        <dbReference type="ChEBI" id="CHEBI:49883"/>
    </cofactor>
</comment>
<dbReference type="Pfam" id="PF01568">
    <property type="entry name" value="Molydop_binding"/>
    <property type="match status" value="1"/>
</dbReference>
<dbReference type="PROSITE" id="PS00551">
    <property type="entry name" value="MOLYBDOPTERIN_PROK_1"/>
    <property type="match status" value="1"/>
</dbReference>
<keyword evidence="6" id="KW-0479">Metal-binding</keyword>
<dbReference type="GO" id="GO:0009061">
    <property type="term" value="P:anaerobic respiration"/>
    <property type="evidence" value="ECO:0007669"/>
    <property type="project" value="TreeGrafter"/>
</dbReference>
<dbReference type="InterPro" id="IPR006963">
    <property type="entry name" value="Mopterin_OxRdtase_4Fe-4S_dom"/>
</dbReference>
<dbReference type="GO" id="GO:0009055">
    <property type="term" value="F:electron transfer activity"/>
    <property type="evidence" value="ECO:0007669"/>
    <property type="project" value="TreeGrafter"/>
</dbReference>
<comment type="similarity">
    <text evidence="3">Belongs to the prokaryotic molybdopterin-containing oxidoreductase family.</text>
</comment>
<dbReference type="EMBL" id="CP019605">
    <property type="protein sequence ID" value="AQP45228.1"/>
    <property type="molecule type" value="Genomic_DNA"/>
</dbReference>
<dbReference type="PANTHER" id="PTHR43742:SF3">
    <property type="entry name" value="DIMETHYL SULFOXIDE REDUCTASE DMSA"/>
    <property type="match status" value="1"/>
</dbReference>
<dbReference type="FunFam" id="3.40.228.10:FF:000004">
    <property type="entry name" value="Dimethyl sulfoxide reductase subunit A"/>
    <property type="match status" value="1"/>
</dbReference>
<comment type="cofactor">
    <cofactor evidence="1">
        <name>Mo-bis(molybdopterin guanine dinucleotide)</name>
        <dbReference type="ChEBI" id="CHEBI:60539"/>
    </cofactor>
</comment>
<evidence type="ECO:0000313" key="12">
    <source>
        <dbReference type="Proteomes" id="UP000188324"/>
    </source>
</evidence>
<keyword evidence="10" id="KW-0411">Iron-sulfur</keyword>
<dbReference type="PROSITE" id="PS51318">
    <property type="entry name" value="TAT"/>
    <property type="match status" value="1"/>
</dbReference>
<keyword evidence="5" id="KW-0500">Molybdenum</keyword>
<keyword evidence="12" id="KW-1185">Reference proteome</keyword>
<dbReference type="CDD" id="cd02770">
    <property type="entry name" value="MopB_DmsA-EC"/>
    <property type="match status" value="1"/>
</dbReference>
<keyword evidence="9" id="KW-0408">Iron</keyword>
<dbReference type="GO" id="GO:0051539">
    <property type="term" value="F:4 iron, 4 sulfur cluster binding"/>
    <property type="evidence" value="ECO:0007669"/>
    <property type="project" value="UniProtKB-KW"/>
</dbReference>
<dbReference type="AlphaFoldDB" id="A0A1Q2CGI2"/>
<evidence type="ECO:0000256" key="1">
    <source>
        <dbReference type="ARBA" id="ARBA00001942"/>
    </source>
</evidence>
<dbReference type="SMART" id="SM00926">
    <property type="entry name" value="Molybdop_Fe4S4"/>
    <property type="match status" value="1"/>
</dbReference>
<dbReference type="GO" id="GO:0009389">
    <property type="term" value="F:dimethyl sulfoxide reductase activity"/>
    <property type="evidence" value="ECO:0007669"/>
    <property type="project" value="InterPro"/>
</dbReference>
<dbReference type="SUPFAM" id="SSF53706">
    <property type="entry name" value="Formate dehydrogenase/DMSO reductase, domains 1-3"/>
    <property type="match status" value="1"/>
</dbReference>
<reference evidence="11 12" key="1">
    <citation type="journal article" date="2016" name="Int. J. Syst. Evol. Microbiol.">
        <title>Tessaracoccus flavus sp. nov., isolated from the drainage system of a lindane-producing factory.</title>
        <authorList>
            <person name="Kumari R."/>
            <person name="Singh P."/>
            <person name="Schumann P."/>
            <person name="Lal R."/>
        </authorList>
    </citation>
    <scope>NUCLEOTIDE SEQUENCE [LARGE SCALE GENOMIC DNA]</scope>
    <source>
        <strain evidence="11 12">RP1T</strain>
    </source>
</reference>
<evidence type="ECO:0000256" key="10">
    <source>
        <dbReference type="ARBA" id="ARBA00023014"/>
    </source>
</evidence>
<evidence type="ECO:0000256" key="2">
    <source>
        <dbReference type="ARBA" id="ARBA00001966"/>
    </source>
</evidence>
<dbReference type="PANTHER" id="PTHR43742">
    <property type="entry name" value="TRIMETHYLAMINE-N-OXIDE REDUCTASE"/>
    <property type="match status" value="1"/>
</dbReference>
<accession>A0A1Q2CGI2</accession>
<dbReference type="InterPro" id="IPR011888">
    <property type="entry name" value="Anaer_DMSO_reductase"/>
</dbReference>
<dbReference type="PROSITE" id="PS00932">
    <property type="entry name" value="MOLYBDOPTERIN_PROK_3"/>
    <property type="match status" value="1"/>
</dbReference>
<dbReference type="Gene3D" id="3.40.228.10">
    <property type="entry name" value="Dimethylsulfoxide Reductase, domain 2"/>
    <property type="match status" value="1"/>
</dbReference>
<dbReference type="GO" id="GO:0030151">
    <property type="term" value="F:molybdenum ion binding"/>
    <property type="evidence" value="ECO:0007669"/>
    <property type="project" value="InterPro"/>
</dbReference>
<dbReference type="KEGG" id="tfl:RPIT_10830"/>
<sequence>MTELGGLVREVAESRLDRRSFVAWSAVVGGSAALTSCGTGTDNQPAPGENDAETRVWSACTVNCGSRCPLQLVVKDGTIVRIDPDDTGDDELGTQQVRACVRGRAIRQRIYSPERLTKPLRRTGKRGEDKWEEISWDEAFTLIADKLQQLIADYGNESIYLNYGTGVIGATIATSWPPRATAIARLMNCVGGYLDHYNDYSAGNIEAAVDFHYGYWQGSNSNDDTVNSKLVVMFGNNPHETRMSGGGEVFVTRKAKELSGHRVIVIDPRQSETAMNLADEWVPVRPGTDAALVAGMAHVMISENLHDKAFLDKYCSGFDEAHMPDGVPANMSYESYIMGRSEDGIEKTPEWAAAVTGYPADKIRALAREIATTKPCAVNQGWGIQRHSNGENQSRAPMMLAALIGQIGIPGGGTGERESSANIGMPGLPVLENPVRPVISFYRWTEAILNGKGWGYQQGVRDLQNLNSNANVKHDITLNSNIKFIWNYGSNSLVNQHGDINRTIEILSDESLCEMIVVIDNQMTVSARYADIVLPDVTTAEQSDIIQQGSAGNLGYSIFASRAIEPVGDSMPIYDQLTGIAEKLGVKEKFTEGRTQDEWLDWILDQARAGNIPDLPPNDEFKKMGMFRKTLEPVIGMKAFRDDPDANPLTTPSGKIELFSSNLYAMSLDWEMEEGNRIDPLPVYWQARELPGDPLQEKYPFQCIGHHYKARTHSSYGNSPWLKEAHPQNVWINDLDAKRRGIRNGDQVRVFNDRGETRLPAFVTKRIMPGVLSIPQGAWYKPTSVGGLDEGGSVNILTSLHPTPYAKGNGQHSALVDIERA</sequence>
<dbReference type="Pfam" id="PF04879">
    <property type="entry name" value="Molybdop_Fe4S4"/>
    <property type="match status" value="1"/>
</dbReference>
<dbReference type="Gene3D" id="3.40.50.12440">
    <property type="match status" value="2"/>
</dbReference>
<keyword evidence="8" id="KW-0560">Oxidoreductase</keyword>
<evidence type="ECO:0000256" key="9">
    <source>
        <dbReference type="ARBA" id="ARBA00023004"/>
    </source>
</evidence>
<dbReference type="Gene3D" id="2.40.40.20">
    <property type="match status" value="1"/>
</dbReference>
<proteinExistence type="inferred from homology"/>
<dbReference type="STRING" id="1610493.RPIT_10830"/>
<dbReference type="InterPro" id="IPR006311">
    <property type="entry name" value="TAT_signal"/>
</dbReference>
<keyword evidence="7" id="KW-0732">Signal</keyword>
<evidence type="ECO:0000313" key="11">
    <source>
        <dbReference type="EMBL" id="AQP45228.1"/>
    </source>
</evidence>
<evidence type="ECO:0000256" key="8">
    <source>
        <dbReference type="ARBA" id="ARBA00023002"/>
    </source>
</evidence>
<name>A0A1Q2CGI2_9ACTN</name>
<dbReference type="InterPro" id="IPR006655">
    <property type="entry name" value="Mopterin_OxRdtase_prok_CS"/>
</dbReference>
<evidence type="ECO:0000256" key="7">
    <source>
        <dbReference type="ARBA" id="ARBA00022729"/>
    </source>
</evidence>
<dbReference type="PROSITE" id="PS51669">
    <property type="entry name" value="4FE4S_MOW_BIS_MGD"/>
    <property type="match status" value="1"/>
</dbReference>
<dbReference type="SUPFAM" id="SSF50692">
    <property type="entry name" value="ADC-like"/>
    <property type="match status" value="1"/>
</dbReference>
<evidence type="ECO:0000256" key="5">
    <source>
        <dbReference type="ARBA" id="ARBA00022505"/>
    </source>
</evidence>
<keyword evidence="4" id="KW-0004">4Fe-4S</keyword>
<dbReference type="RefSeq" id="WP_176789292.1">
    <property type="nucleotide sequence ID" value="NZ_CP019605.1"/>
</dbReference>
<evidence type="ECO:0000256" key="3">
    <source>
        <dbReference type="ARBA" id="ARBA00010312"/>
    </source>
</evidence>
<dbReference type="GO" id="GO:0030288">
    <property type="term" value="C:outer membrane-bounded periplasmic space"/>
    <property type="evidence" value="ECO:0007669"/>
    <property type="project" value="TreeGrafter"/>
</dbReference>
<dbReference type="CDD" id="cd02794">
    <property type="entry name" value="MopB_CT_DmsA-EC"/>
    <property type="match status" value="1"/>
</dbReference>
<dbReference type="Gene3D" id="3.40.50.740">
    <property type="match status" value="1"/>
</dbReference>
<dbReference type="InterPro" id="IPR050612">
    <property type="entry name" value="Prok_Mopterin_Oxidored"/>
</dbReference>
<dbReference type="GO" id="GO:0043546">
    <property type="term" value="F:molybdopterin cofactor binding"/>
    <property type="evidence" value="ECO:0007669"/>
    <property type="project" value="InterPro"/>
</dbReference>
<dbReference type="InterPro" id="IPR006656">
    <property type="entry name" value="Mopterin_OxRdtase"/>
</dbReference>